<organism evidence="1 2">
    <name type="scientific">Trifolium medium</name>
    <dbReference type="NCBI Taxonomy" id="97028"/>
    <lineage>
        <taxon>Eukaryota</taxon>
        <taxon>Viridiplantae</taxon>
        <taxon>Streptophyta</taxon>
        <taxon>Embryophyta</taxon>
        <taxon>Tracheophyta</taxon>
        <taxon>Spermatophyta</taxon>
        <taxon>Magnoliopsida</taxon>
        <taxon>eudicotyledons</taxon>
        <taxon>Gunneridae</taxon>
        <taxon>Pentapetalae</taxon>
        <taxon>rosids</taxon>
        <taxon>fabids</taxon>
        <taxon>Fabales</taxon>
        <taxon>Fabaceae</taxon>
        <taxon>Papilionoideae</taxon>
        <taxon>50 kb inversion clade</taxon>
        <taxon>NPAAA clade</taxon>
        <taxon>Hologalegina</taxon>
        <taxon>IRL clade</taxon>
        <taxon>Trifolieae</taxon>
        <taxon>Trifolium</taxon>
    </lineage>
</organism>
<reference evidence="1 2" key="1">
    <citation type="journal article" date="2018" name="Front. Plant Sci.">
        <title>Red Clover (Trifolium pratense) and Zigzag Clover (T. medium) - A Picture of Genomic Similarities and Differences.</title>
        <authorList>
            <person name="Dluhosova J."/>
            <person name="Istvanek J."/>
            <person name="Nedelnik J."/>
            <person name="Repkova J."/>
        </authorList>
    </citation>
    <scope>NUCLEOTIDE SEQUENCE [LARGE SCALE GENOMIC DNA]</scope>
    <source>
        <strain evidence="2">cv. 10/8</strain>
        <tissue evidence="1">Leaf</tissue>
    </source>
</reference>
<dbReference type="Proteomes" id="UP000265520">
    <property type="component" value="Unassembled WGS sequence"/>
</dbReference>
<feature type="non-terminal residue" evidence="1">
    <location>
        <position position="62"/>
    </location>
</feature>
<evidence type="ECO:0000313" key="1">
    <source>
        <dbReference type="EMBL" id="MCI31221.1"/>
    </source>
</evidence>
<accession>A0A392R3R3</accession>
<keyword evidence="2" id="KW-1185">Reference proteome</keyword>
<protein>
    <submittedName>
        <fullName evidence="1">Replication protein A1-like protein</fullName>
    </submittedName>
</protein>
<name>A0A392R3R3_9FABA</name>
<proteinExistence type="predicted"/>
<dbReference type="EMBL" id="LXQA010185529">
    <property type="protein sequence ID" value="MCI31221.1"/>
    <property type="molecule type" value="Genomic_DNA"/>
</dbReference>
<evidence type="ECO:0000313" key="2">
    <source>
        <dbReference type="Proteomes" id="UP000265520"/>
    </source>
</evidence>
<dbReference type="AlphaFoldDB" id="A0A392R3R3"/>
<sequence>MIATLTSYFSSRSTTTSEEIHVKWSNSNYSGVILNVDESCLGSPVRAGFGGVIRNDSGFYLS</sequence>
<comment type="caution">
    <text evidence="1">The sequence shown here is derived from an EMBL/GenBank/DDBJ whole genome shotgun (WGS) entry which is preliminary data.</text>
</comment>